<feature type="transmembrane region" description="Helical" evidence="2">
    <location>
        <begin position="9"/>
        <end position="28"/>
    </location>
</feature>
<feature type="transmembrane region" description="Helical" evidence="2">
    <location>
        <begin position="48"/>
        <end position="73"/>
    </location>
</feature>
<keyword evidence="2" id="KW-1133">Transmembrane helix</keyword>
<dbReference type="PIRSF" id="PIRSF029886">
    <property type="entry name" value="KBAA"/>
    <property type="match status" value="1"/>
</dbReference>
<keyword evidence="2" id="KW-0812">Transmembrane</keyword>
<keyword evidence="4" id="KW-1185">Reference proteome</keyword>
<feature type="transmembrane region" description="Helical" evidence="2">
    <location>
        <begin position="117"/>
        <end position="135"/>
    </location>
</feature>
<evidence type="ECO:0000313" key="3">
    <source>
        <dbReference type="EMBL" id="SOC09580.1"/>
    </source>
</evidence>
<dbReference type="EMBL" id="OBMQ01000005">
    <property type="protein sequence ID" value="SOC09580.1"/>
    <property type="molecule type" value="Genomic_DNA"/>
</dbReference>
<sequence>MTIRNWVKFFFMCLVVGGSVTGIAGMIIRWNFFQPYLAQGQIGEFLAAFSWMIFLGFTMSVIAQAGFFAYLTLHQVGIGIFKTLTLWNWVQVLLMVILIVDLIVFRFVPSAENASDWVFYIGLLIFLLFGAIATSMKKVQLTGKKHVLISSMFFMIVITSLEWIIALMGRQGNIDTYVALLLFPLIAVNAYQLLSLPKYNEKSDEDRKRLEERKKARKLAREGKKNASTNA</sequence>
<accession>A0A285SNC0</accession>
<dbReference type="OrthoDB" id="2374256at2"/>
<evidence type="ECO:0000313" key="4">
    <source>
        <dbReference type="Proteomes" id="UP000219636"/>
    </source>
</evidence>
<dbReference type="InterPro" id="IPR024164">
    <property type="entry name" value="KinB-signalling_activ"/>
</dbReference>
<reference evidence="4" key="1">
    <citation type="submission" date="2017-08" db="EMBL/GenBank/DDBJ databases">
        <authorList>
            <person name="Varghese N."/>
            <person name="Submissions S."/>
        </authorList>
    </citation>
    <scope>NUCLEOTIDE SEQUENCE [LARGE SCALE GENOMIC DNA]</scope>
    <source>
        <strain evidence="4">JC22</strain>
    </source>
</reference>
<feature type="transmembrane region" description="Helical" evidence="2">
    <location>
        <begin position="85"/>
        <end position="105"/>
    </location>
</feature>
<evidence type="ECO:0000256" key="1">
    <source>
        <dbReference type="SAM" id="MobiDB-lite"/>
    </source>
</evidence>
<proteinExistence type="predicted"/>
<dbReference type="Proteomes" id="UP000219636">
    <property type="component" value="Unassembled WGS sequence"/>
</dbReference>
<dbReference type="SMART" id="SM01251">
    <property type="entry name" value="KbaA"/>
    <property type="match status" value="1"/>
</dbReference>
<organism evidence="3 4">
    <name type="scientific">Ureibacillus xyleni</name>
    <dbReference type="NCBI Taxonomy" id="614648"/>
    <lineage>
        <taxon>Bacteria</taxon>
        <taxon>Bacillati</taxon>
        <taxon>Bacillota</taxon>
        <taxon>Bacilli</taxon>
        <taxon>Bacillales</taxon>
        <taxon>Caryophanaceae</taxon>
        <taxon>Ureibacillus</taxon>
    </lineage>
</organism>
<feature type="transmembrane region" description="Helical" evidence="2">
    <location>
        <begin position="174"/>
        <end position="194"/>
    </location>
</feature>
<dbReference type="AlphaFoldDB" id="A0A285SNC0"/>
<protein>
    <submittedName>
        <fullName evidence="3">KinB signaling pathway activation protein</fullName>
    </submittedName>
</protein>
<dbReference type="RefSeq" id="WP_097073524.1">
    <property type="nucleotide sequence ID" value="NZ_OBMQ01000005.1"/>
</dbReference>
<keyword evidence="2" id="KW-0472">Membrane</keyword>
<feature type="region of interest" description="Disordered" evidence="1">
    <location>
        <begin position="201"/>
        <end position="231"/>
    </location>
</feature>
<gene>
    <name evidence="3" type="ORF">SAMN05880501_105274</name>
</gene>
<feature type="compositionally biased region" description="Basic and acidic residues" evidence="1">
    <location>
        <begin position="201"/>
        <end position="225"/>
    </location>
</feature>
<name>A0A285SNC0_9BACL</name>
<dbReference type="Pfam" id="PF14089">
    <property type="entry name" value="KbaA"/>
    <property type="match status" value="1"/>
</dbReference>
<evidence type="ECO:0000256" key="2">
    <source>
        <dbReference type="SAM" id="Phobius"/>
    </source>
</evidence>
<dbReference type="GO" id="GO:0045881">
    <property type="term" value="P:positive regulation of sporulation resulting in formation of a cellular spore"/>
    <property type="evidence" value="ECO:0007669"/>
    <property type="project" value="InterPro"/>
</dbReference>
<feature type="transmembrane region" description="Helical" evidence="2">
    <location>
        <begin position="147"/>
        <end position="168"/>
    </location>
</feature>